<accession>A0A813EP76</accession>
<dbReference type="Pfam" id="PF05721">
    <property type="entry name" value="PhyH"/>
    <property type="match status" value="1"/>
</dbReference>
<dbReference type="Proteomes" id="UP000654075">
    <property type="component" value="Unassembled WGS sequence"/>
</dbReference>
<evidence type="ECO:0000313" key="1">
    <source>
        <dbReference type="EMBL" id="CAE8603818.1"/>
    </source>
</evidence>
<dbReference type="AlphaFoldDB" id="A0A813EP76"/>
<dbReference type="Gene3D" id="2.60.120.620">
    <property type="entry name" value="q2cbj1_9rhob like domain"/>
    <property type="match status" value="1"/>
</dbReference>
<gene>
    <name evidence="1" type="ORF">PGLA1383_LOCUS22018</name>
</gene>
<name>A0A813EP76_POLGL</name>
<proteinExistence type="predicted"/>
<reference evidence="1" key="1">
    <citation type="submission" date="2021-02" db="EMBL/GenBank/DDBJ databases">
        <authorList>
            <person name="Dougan E. K."/>
            <person name="Rhodes N."/>
            <person name="Thang M."/>
            <person name="Chan C."/>
        </authorList>
    </citation>
    <scope>NUCLEOTIDE SEQUENCE</scope>
</reference>
<dbReference type="SUPFAM" id="SSF51197">
    <property type="entry name" value="Clavaminate synthase-like"/>
    <property type="match status" value="1"/>
</dbReference>
<dbReference type="InterPro" id="IPR008775">
    <property type="entry name" value="Phytyl_CoA_dOase-like"/>
</dbReference>
<evidence type="ECO:0000313" key="2">
    <source>
        <dbReference type="Proteomes" id="UP000654075"/>
    </source>
</evidence>
<sequence length="126" mass="13085">DGAYREKEGLAPDSPVRRIGAWLALTPARSGPGGGCLRFAPGFGFDIKPHMTLEPGSGGSSGFRTRMVEAAAAQAETHAEDVPVESGDVILIGDTVAHASHQGDGGEGGMRVAFSALYEVMVEKME</sequence>
<keyword evidence="2" id="KW-1185">Reference proteome</keyword>
<dbReference type="EMBL" id="CAJNNV010015829">
    <property type="protein sequence ID" value="CAE8603818.1"/>
    <property type="molecule type" value="Genomic_DNA"/>
</dbReference>
<feature type="non-terminal residue" evidence="1">
    <location>
        <position position="1"/>
    </location>
</feature>
<protein>
    <submittedName>
        <fullName evidence="1">Uncharacterized protein</fullName>
    </submittedName>
</protein>
<comment type="caution">
    <text evidence="1">The sequence shown here is derived from an EMBL/GenBank/DDBJ whole genome shotgun (WGS) entry which is preliminary data.</text>
</comment>
<organism evidence="1 2">
    <name type="scientific">Polarella glacialis</name>
    <name type="common">Dinoflagellate</name>
    <dbReference type="NCBI Taxonomy" id="89957"/>
    <lineage>
        <taxon>Eukaryota</taxon>
        <taxon>Sar</taxon>
        <taxon>Alveolata</taxon>
        <taxon>Dinophyceae</taxon>
        <taxon>Suessiales</taxon>
        <taxon>Suessiaceae</taxon>
        <taxon>Polarella</taxon>
    </lineage>
</organism>